<protein>
    <submittedName>
        <fullName evidence="1">Uncharacterized protein</fullName>
    </submittedName>
</protein>
<keyword evidence="2" id="KW-1185">Reference proteome</keyword>
<sequence length="47" mass="5184">MRPSDRIAIKSFRKRELPFDIRGATVSVMAIKAVGAIIANLDDGKRV</sequence>
<evidence type="ECO:0000313" key="1">
    <source>
        <dbReference type="EMBL" id="MBV2144875.1"/>
    </source>
</evidence>
<organism evidence="1 2">
    <name type="scientific">Falsochrobactrum tianjinense</name>
    <dbReference type="NCBI Taxonomy" id="2706015"/>
    <lineage>
        <taxon>Bacteria</taxon>
        <taxon>Pseudomonadati</taxon>
        <taxon>Pseudomonadota</taxon>
        <taxon>Alphaproteobacteria</taxon>
        <taxon>Hyphomicrobiales</taxon>
        <taxon>Brucellaceae</taxon>
        <taxon>Falsochrobactrum</taxon>
    </lineage>
</organism>
<reference evidence="1 2" key="1">
    <citation type="submission" date="2021-06" db="EMBL/GenBank/DDBJ databases">
        <title>Falsochrobactrum tianjin sp.nov., a new petroleum-degrading bacteria isolated from oily soils.</title>
        <authorList>
            <person name="Chen G."/>
            <person name="Chen H."/>
            <person name="Tian J."/>
            <person name="Qing J."/>
            <person name="Zhong L."/>
            <person name="Ma W."/>
            <person name="Song Y."/>
            <person name="Cui X."/>
            <person name="Yan B."/>
        </authorList>
    </citation>
    <scope>NUCLEOTIDE SEQUENCE [LARGE SCALE GENOMIC DNA]</scope>
    <source>
        <strain evidence="1 2">TDYN1</strain>
    </source>
</reference>
<dbReference type="Proteomes" id="UP000752297">
    <property type="component" value="Unassembled WGS sequence"/>
</dbReference>
<dbReference type="EMBL" id="JAHRVA010000007">
    <property type="protein sequence ID" value="MBV2144875.1"/>
    <property type="molecule type" value="Genomic_DNA"/>
</dbReference>
<comment type="caution">
    <text evidence="1">The sequence shown here is derived from an EMBL/GenBank/DDBJ whole genome shotgun (WGS) entry which is preliminary data.</text>
</comment>
<dbReference type="AlphaFoldDB" id="A0A949PU02"/>
<proteinExistence type="predicted"/>
<accession>A0A949PU02</accession>
<gene>
    <name evidence="1" type="ORF">KUG47_15355</name>
</gene>
<evidence type="ECO:0000313" key="2">
    <source>
        <dbReference type="Proteomes" id="UP000752297"/>
    </source>
</evidence>
<dbReference type="RefSeq" id="WP_217678839.1">
    <property type="nucleotide sequence ID" value="NZ_JAHRVA010000007.1"/>
</dbReference>
<name>A0A949PU02_9HYPH</name>